<keyword evidence="2" id="KW-1185">Reference proteome</keyword>
<name>A0A5J6MH39_9PROT</name>
<protein>
    <submittedName>
        <fullName evidence="1">Uncharacterized protein</fullName>
    </submittedName>
</protein>
<dbReference type="Proteomes" id="UP000326202">
    <property type="component" value="Chromosome"/>
</dbReference>
<organism evidence="1 2">
    <name type="scientific">Hypericibacter terrae</name>
    <dbReference type="NCBI Taxonomy" id="2602015"/>
    <lineage>
        <taxon>Bacteria</taxon>
        <taxon>Pseudomonadati</taxon>
        <taxon>Pseudomonadota</taxon>
        <taxon>Alphaproteobacteria</taxon>
        <taxon>Rhodospirillales</taxon>
        <taxon>Dongiaceae</taxon>
        <taxon>Hypericibacter</taxon>
    </lineage>
</organism>
<gene>
    <name evidence="1" type="ORF">FRZ44_08870</name>
</gene>
<evidence type="ECO:0000313" key="2">
    <source>
        <dbReference type="Proteomes" id="UP000326202"/>
    </source>
</evidence>
<proteinExistence type="predicted"/>
<accession>A0A5J6MH39</accession>
<dbReference type="EMBL" id="CP042906">
    <property type="protein sequence ID" value="QEX15600.1"/>
    <property type="molecule type" value="Genomic_DNA"/>
</dbReference>
<sequence>MKSSTTREGAVRGAGTFVETAWSITLSPVAGMSAARIARFGGTSPWDIEPALPAPSSRQSAVAIIHK</sequence>
<dbReference type="AlphaFoldDB" id="A0A5J6MH39"/>
<dbReference type="KEGG" id="htq:FRZ44_08870"/>
<reference evidence="1 2" key="1">
    <citation type="submission" date="2019-08" db="EMBL/GenBank/DDBJ databases">
        <title>Hyperibacter terrae gen. nov., sp. nov. and Hyperibacter viscosus sp. nov., two new members in the family Rhodospirillaceae isolated from the rhizosphere of Hypericum perforatum.</title>
        <authorList>
            <person name="Noviana Z."/>
        </authorList>
    </citation>
    <scope>NUCLEOTIDE SEQUENCE [LARGE SCALE GENOMIC DNA]</scope>
    <source>
        <strain evidence="1 2">R5913</strain>
    </source>
</reference>
<evidence type="ECO:0000313" key="1">
    <source>
        <dbReference type="EMBL" id="QEX15600.1"/>
    </source>
</evidence>